<evidence type="ECO:0008006" key="5">
    <source>
        <dbReference type="Google" id="ProtNLM"/>
    </source>
</evidence>
<dbReference type="eggNOG" id="ENOG502S40X">
    <property type="taxonomic scope" value="Eukaryota"/>
</dbReference>
<dbReference type="EMBL" id="LATX01002521">
    <property type="protein sequence ID" value="KTB27704.1"/>
    <property type="molecule type" value="Genomic_DNA"/>
</dbReference>
<accession>A0A0W0EUH2</accession>
<organism evidence="3 4">
    <name type="scientific">Moniliophthora roreri</name>
    <name type="common">Frosty pod rot fungus</name>
    <name type="synonym">Monilia roreri</name>
    <dbReference type="NCBI Taxonomy" id="221103"/>
    <lineage>
        <taxon>Eukaryota</taxon>
        <taxon>Fungi</taxon>
        <taxon>Dikarya</taxon>
        <taxon>Basidiomycota</taxon>
        <taxon>Agaricomycotina</taxon>
        <taxon>Agaricomycetes</taxon>
        <taxon>Agaricomycetidae</taxon>
        <taxon>Agaricales</taxon>
        <taxon>Marasmiineae</taxon>
        <taxon>Marasmiaceae</taxon>
        <taxon>Moniliophthora</taxon>
    </lineage>
</organism>
<feature type="chain" id="PRO_5006901116" description="Phytocyanin domain-containing protein" evidence="2">
    <location>
        <begin position="21"/>
        <end position="190"/>
    </location>
</feature>
<evidence type="ECO:0000256" key="2">
    <source>
        <dbReference type="SAM" id="SignalP"/>
    </source>
</evidence>
<dbReference type="Proteomes" id="UP000054988">
    <property type="component" value="Unassembled WGS sequence"/>
</dbReference>
<feature type="signal peptide" evidence="2">
    <location>
        <begin position="1"/>
        <end position="20"/>
    </location>
</feature>
<dbReference type="CDD" id="cd00920">
    <property type="entry name" value="Cupredoxin"/>
    <property type="match status" value="1"/>
</dbReference>
<dbReference type="PANTHER" id="PTHR34883">
    <property type="entry name" value="SERINE-RICH PROTEIN, PUTATIVE-RELATED-RELATED"/>
    <property type="match status" value="1"/>
</dbReference>
<name>A0A0W0EUH2_MONRR</name>
<reference evidence="3 4" key="1">
    <citation type="submission" date="2015-12" db="EMBL/GenBank/DDBJ databases">
        <title>Draft genome sequence of Moniliophthora roreri, the causal agent of frosty pod rot of cacao.</title>
        <authorList>
            <person name="Aime M.C."/>
            <person name="Diaz-Valderrama J.R."/>
            <person name="Kijpornyongpan T."/>
            <person name="Phillips-Mora W."/>
        </authorList>
    </citation>
    <scope>NUCLEOTIDE SEQUENCE [LARGE SCALE GENOMIC DNA]</scope>
    <source>
        <strain evidence="3 4">MCA 2952</strain>
    </source>
</reference>
<protein>
    <recommendedName>
        <fullName evidence="5">Phytocyanin domain-containing protein</fullName>
    </recommendedName>
</protein>
<dbReference type="Gene3D" id="2.60.40.420">
    <property type="entry name" value="Cupredoxins - blue copper proteins"/>
    <property type="match status" value="1"/>
</dbReference>
<feature type="compositionally biased region" description="Low complexity" evidence="1">
    <location>
        <begin position="138"/>
        <end position="158"/>
    </location>
</feature>
<gene>
    <name evidence="3" type="ORF">WG66_19714</name>
</gene>
<sequence length="190" mass="19278">MRFSAASAAVALTYTAGVLAADITVEVGKDGLAFTPSNITASQGDNIIFSFVNKNHTVTQSTFADPCTKKEDAVDSGYQAVSDSPINWTLPINGSDPLWFYCAQKQPADHCKAGMVFAVNAPSEGNTFDAFQAKAKGDNSSTNSTASGTGSNPPTQTGGNTGGNTGGAMSLSVSAVSLLSVAGLALGLTL</sequence>
<evidence type="ECO:0000256" key="1">
    <source>
        <dbReference type="SAM" id="MobiDB-lite"/>
    </source>
</evidence>
<dbReference type="SUPFAM" id="SSF49503">
    <property type="entry name" value="Cupredoxins"/>
    <property type="match status" value="1"/>
</dbReference>
<feature type="region of interest" description="Disordered" evidence="1">
    <location>
        <begin position="135"/>
        <end position="165"/>
    </location>
</feature>
<comment type="caution">
    <text evidence="3">The sequence shown here is derived from an EMBL/GenBank/DDBJ whole genome shotgun (WGS) entry which is preliminary data.</text>
</comment>
<dbReference type="AlphaFoldDB" id="A0A0W0EUH2"/>
<keyword evidence="2" id="KW-0732">Signal</keyword>
<proteinExistence type="predicted"/>
<dbReference type="InterPro" id="IPR008972">
    <property type="entry name" value="Cupredoxin"/>
</dbReference>
<dbReference type="PANTHER" id="PTHR34883:SF15">
    <property type="entry name" value="EXTRACELLULAR SERINE-RICH PROTEIN"/>
    <property type="match status" value="1"/>
</dbReference>
<evidence type="ECO:0000313" key="4">
    <source>
        <dbReference type="Proteomes" id="UP000054988"/>
    </source>
</evidence>
<evidence type="ECO:0000313" key="3">
    <source>
        <dbReference type="EMBL" id="KTB27704.1"/>
    </source>
</evidence>
<dbReference type="InterPro" id="IPR052953">
    <property type="entry name" value="Ser-rich/MCO-related"/>
</dbReference>